<sequence>MKKWIKEILIGAVLVFILSNIISYLRKPELDSSQLPTATVQLVDGTSYRLKKGQPVMIHFWATWCRTCKMEAANIEHVSKKYEVLTIAVKSGDDGKIKRYLREKGLSFRVLNDAEGSWAQAFRVKAFPTTFIYDGKGELKFTEVGYTTTAGLLARMALVE</sequence>
<gene>
    <name evidence="2" type="ORF">AS592_07215</name>
</gene>
<dbReference type="OrthoDB" id="9813820at2"/>
<evidence type="ECO:0000313" key="2">
    <source>
        <dbReference type="EMBL" id="KYJ86582.1"/>
    </source>
</evidence>
<dbReference type="InterPro" id="IPR013766">
    <property type="entry name" value="Thioredoxin_domain"/>
</dbReference>
<feature type="domain" description="Thioredoxin" evidence="1">
    <location>
        <begin position="29"/>
        <end position="160"/>
    </location>
</feature>
<protein>
    <submittedName>
        <fullName evidence="2">Thioredoxin</fullName>
    </submittedName>
</protein>
<evidence type="ECO:0000313" key="3">
    <source>
        <dbReference type="Proteomes" id="UP000075359"/>
    </source>
</evidence>
<organism evidence="2 3">
    <name type="scientific">Sulfurovum riftiae</name>
    <dbReference type="NCBI Taxonomy" id="1630136"/>
    <lineage>
        <taxon>Bacteria</taxon>
        <taxon>Pseudomonadati</taxon>
        <taxon>Campylobacterota</taxon>
        <taxon>Epsilonproteobacteria</taxon>
        <taxon>Campylobacterales</taxon>
        <taxon>Sulfurovaceae</taxon>
        <taxon>Sulfurovum</taxon>
    </lineage>
</organism>
<dbReference type="Gene3D" id="3.40.30.10">
    <property type="entry name" value="Glutaredoxin"/>
    <property type="match status" value="1"/>
</dbReference>
<reference evidence="2 3" key="1">
    <citation type="submission" date="2015-11" db="EMBL/GenBank/DDBJ databases">
        <title>Draft genome of Sulfurovum riftiae 1812E, a member of the Epsilonproteobacteria isolated from the tube of the deep-sea hydrothermal vent tubewom Riftia pachyptila.</title>
        <authorList>
            <person name="Vetriani C."/>
            <person name="Giovannelli D."/>
        </authorList>
    </citation>
    <scope>NUCLEOTIDE SEQUENCE [LARGE SCALE GENOMIC DNA]</scope>
    <source>
        <strain evidence="2 3">1812E</strain>
    </source>
</reference>
<dbReference type="STRING" id="1630136.AS592_07215"/>
<proteinExistence type="predicted"/>
<dbReference type="InterPro" id="IPR013740">
    <property type="entry name" value="Redoxin"/>
</dbReference>
<dbReference type="PROSITE" id="PS51352">
    <property type="entry name" value="THIOREDOXIN_2"/>
    <property type="match status" value="1"/>
</dbReference>
<dbReference type="PANTHER" id="PTHR42852">
    <property type="entry name" value="THIOL:DISULFIDE INTERCHANGE PROTEIN DSBE"/>
    <property type="match status" value="1"/>
</dbReference>
<name>A0A151CGB0_9BACT</name>
<accession>A0A151CGB0</accession>
<dbReference type="InterPro" id="IPR050553">
    <property type="entry name" value="Thioredoxin_ResA/DsbE_sf"/>
</dbReference>
<keyword evidence="3" id="KW-1185">Reference proteome</keyword>
<dbReference type="AlphaFoldDB" id="A0A151CGB0"/>
<comment type="caution">
    <text evidence="2">The sequence shown here is derived from an EMBL/GenBank/DDBJ whole genome shotgun (WGS) entry which is preliminary data.</text>
</comment>
<evidence type="ECO:0000259" key="1">
    <source>
        <dbReference type="PROSITE" id="PS51352"/>
    </source>
</evidence>
<dbReference type="InterPro" id="IPR036249">
    <property type="entry name" value="Thioredoxin-like_sf"/>
</dbReference>
<dbReference type="GO" id="GO:0016491">
    <property type="term" value="F:oxidoreductase activity"/>
    <property type="evidence" value="ECO:0007669"/>
    <property type="project" value="InterPro"/>
</dbReference>
<dbReference type="Proteomes" id="UP000075359">
    <property type="component" value="Unassembled WGS sequence"/>
</dbReference>
<dbReference type="PANTHER" id="PTHR42852:SF17">
    <property type="entry name" value="THIOREDOXIN-LIKE PROTEIN HI_1115"/>
    <property type="match status" value="1"/>
</dbReference>
<dbReference type="SUPFAM" id="SSF52833">
    <property type="entry name" value="Thioredoxin-like"/>
    <property type="match status" value="1"/>
</dbReference>
<dbReference type="Pfam" id="PF08534">
    <property type="entry name" value="Redoxin"/>
    <property type="match status" value="1"/>
</dbReference>
<dbReference type="EMBL" id="LNKT01000023">
    <property type="protein sequence ID" value="KYJ86582.1"/>
    <property type="molecule type" value="Genomic_DNA"/>
</dbReference>
<dbReference type="RefSeq" id="WP_067330925.1">
    <property type="nucleotide sequence ID" value="NZ_LNKT01000023.1"/>
</dbReference>